<dbReference type="InterPro" id="IPR052895">
    <property type="entry name" value="HetReg/Transcr_Mod"/>
</dbReference>
<organism evidence="2 3">
    <name type="scientific">Cryphonectria parasitica (strain ATCC 38755 / EP155)</name>
    <dbReference type="NCBI Taxonomy" id="660469"/>
    <lineage>
        <taxon>Eukaryota</taxon>
        <taxon>Fungi</taxon>
        <taxon>Dikarya</taxon>
        <taxon>Ascomycota</taxon>
        <taxon>Pezizomycotina</taxon>
        <taxon>Sordariomycetes</taxon>
        <taxon>Sordariomycetidae</taxon>
        <taxon>Diaporthales</taxon>
        <taxon>Cryphonectriaceae</taxon>
        <taxon>Cryphonectria-Endothia species complex</taxon>
        <taxon>Cryphonectria</taxon>
    </lineage>
</organism>
<comment type="caution">
    <text evidence="2">The sequence shown here is derived from an EMBL/GenBank/DDBJ whole genome shotgun (WGS) entry which is preliminary data.</text>
</comment>
<evidence type="ECO:0000259" key="1">
    <source>
        <dbReference type="Pfam" id="PF06985"/>
    </source>
</evidence>
<feature type="domain" description="Heterokaryon incompatibility" evidence="1">
    <location>
        <begin position="50"/>
        <end position="132"/>
    </location>
</feature>
<dbReference type="RefSeq" id="XP_040775687.1">
    <property type="nucleotide sequence ID" value="XM_040917357.1"/>
</dbReference>
<dbReference type="AlphaFoldDB" id="A0A9P4Y1A5"/>
<dbReference type="Proteomes" id="UP000803844">
    <property type="component" value="Unassembled WGS sequence"/>
</dbReference>
<sequence>MSASIPTTEFQHEPLPNRTWIRLIRIHPDLEYGNLVCTLEHFGPKSRPPYVALSYCWGDPTPRHTVHINGLVRKVHENLWRFLHRAWMNKETDWFWTDSICIDQAHHSELNDQVTRMGNIYSQADHVISWLG</sequence>
<evidence type="ECO:0000313" key="2">
    <source>
        <dbReference type="EMBL" id="KAF3764726.1"/>
    </source>
</evidence>
<gene>
    <name evidence="2" type="ORF">M406DRAFT_260333</name>
</gene>
<dbReference type="PANTHER" id="PTHR24148">
    <property type="entry name" value="ANKYRIN REPEAT DOMAIN-CONTAINING PROTEIN 39 HOMOLOG-RELATED"/>
    <property type="match status" value="1"/>
</dbReference>
<feature type="non-terminal residue" evidence="2">
    <location>
        <position position="132"/>
    </location>
</feature>
<dbReference type="InterPro" id="IPR010730">
    <property type="entry name" value="HET"/>
</dbReference>
<dbReference type="GeneID" id="63834486"/>
<name>A0A9P4Y1A5_CRYP1</name>
<protein>
    <submittedName>
        <fullName evidence="2">HET-domain-containing protein</fullName>
    </submittedName>
</protein>
<accession>A0A9P4Y1A5</accession>
<dbReference type="OrthoDB" id="2157530at2759"/>
<keyword evidence="3" id="KW-1185">Reference proteome</keyword>
<dbReference type="EMBL" id="MU032348">
    <property type="protein sequence ID" value="KAF3764726.1"/>
    <property type="molecule type" value="Genomic_DNA"/>
</dbReference>
<evidence type="ECO:0000313" key="3">
    <source>
        <dbReference type="Proteomes" id="UP000803844"/>
    </source>
</evidence>
<reference evidence="2" key="1">
    <citation type="journal article" date="2020" name="Phytopathology">
        <title>Genome sequence of the chestnut blight fungus Cryphonectria parasitica EP155: A fundamental resource for an archetypical invasive plant pathogen.</title>
        <authorList>
            <person name="Crouch J.A."/>
            <person name="Dawe A."/>
            <person name="Aerts A."/>
            <person name="Barry K."/>
            <person name="Churchill A.C.L."/>
            <person name="Grimwood J."/>
            <person name="Hillman B."/>
            <person name="Milgroom M.G."/>
            <person name="Pangilinan J."/>
            <person name="Smith M."/>
            <person name="Salamov A."/>
            <person name="Schmutz J."/>
            <person name="Yadav J."/>
            <person name="Grigoriev I.V."/>
            <person name="Nuss D."/>
        </authorList>
    </citation>
    <scope>NUCLEOTIDE SEQUENCE</scope>
    <source>
        <strain evidence="2">EP155</strain>
    </source>
</reference>
<proteinExistence type="predicted"/>
<dbReference type="PANTHER" id="PTHR24148:SF73">
    <property type="entry name" value="HET DOMAIN PROTEIN (AFU_ORTHOLOGUE AFUA_8G01020)"/>
    <property type="match status" value="1"/>
</dbReference>
<dbReference type="Pfam" id="PF06985">
    <property type="entry name" value="HET"/>
    <property type="match status" value="1"/>
</dbReference>